<evidence type="ECO:0000313" key="5">
    <source>
        <dbReference type="Proteomes" id="UP000250928"/>
    </source>
</evidence>
<dbReference type="InterPro" id="IPR002347">
    <property type="entry name" value="SDR_fam"/>
</dbReference>
<dbReference type="InterPro" id="IPR036291">
    <property type="entry name" value="NAD(P)-bd_dom_sf"/>
</dbReference>
<dbReference type="InterPro" id="IPR020904">
    <property type="entry name" value="Sc_DH/Rdtase_CS"/>
</dbReference>
<dbReference type="EC" id="1.1.1.36" evidence="4"/>
<dbReference type="Proteomes" id="UP000250928">
    <property type="component" value="Unassembled WGS sequence"/>
</dbReference>
<dbReference type="InterPro" id="IPR050259">
    <property type="entry name" value="SDR"/>
</dbReference>
<feature type="domain" description="Ketoreductase" evidence="3">
    <location>
        <begin position="6"/>
        <end position="209"/>
    </location>
</feature>
<dbReference type="Pfam" id="PF13561">
    <property type="entry name" value="adh_short_C2"/>
    <property type="match status" value="1"/>
</dbReference>
<accession>A0A657Q2G6</accession>
<dbReference type="GO" id="GO:0005737">
    <property type="term" value="C:cytoplasm"/>
    <property type="evidence" value="ECO:0007669"/>
    <property type="project" value="InterPro"/>
</dbReference>
<gene>
    <name evidence="4" type="ORF">C3L24_06100</name>
</gene>
<dbReference type="InterPro" id="IPR011283">
    <property type="entry name" value="Acetoacetyl-CoA_reductase"/>
</dbReference>
<comment type="caution">
    <text evidence="4">The sequence shown here is derived from an EMBL/GenBank/DDBJ whole genome shotgun (WGS) entry which is preliminary data.</text>
</comment>
<evidence type="ECO:0000256" key="2">
    <source>
        <dbReference type="ARBA" id="ARBA00023002"/>
    </source>
</evidence>
<name>A0A657Q2G6_9GAMM</name>
<keyword evidence="2 4" id="KW-0560">Oxidoreductase</keyword>
<dbReference type="AlphaFoldDB" id="A0A657Q2G6"/>
<organism evidence="4 5">
    <name type="scientific">Candidatus Sedimenticola endophacoides</name>
    <dbReference type="NCBI Taxonomy" id="2548426"/>
    <lineage>
        <taxon>Bacteria</taxon>
        <taxon>Pseudomonadati</taxon>
        <taxon>Pseudomonadota</taxon>
        <taxon>Gammaproteobacteria</taxon>
        <taxon>Chromatiales</taxon>
        <taxon>Sedimenticolaceae</taxon>
        <taxon>Sedimenticola</taxon>
    </lineage>
</organism>
<evidence type="ECO:0000259" key="3">
    <source>
        <dbReference type="SMART" id="SM00822"/>
    </source>
</evidence>
<dbReference type="PANTHER" id="PTHR42879">
    <property type="entry name" value="3-OXOACYL-(ACYL-CARRIER-PROTEIN) REDUCTASE"/>
    <property type="match status" value="1"/>
</dbReference>
<dbReference type="PRINTS" id="PR00080">
    <property type="entry name" value="SDRFAMILY"/>
</dbReference>
<dbReference type="Gene3D" id="3.40.50.720">
    <property type="entry name" value="NAD(P)-binding Rossmann-like Domain"/>
    <property type="match status" value="1"/>
</dbReference>
<dbReference type="PANTHER" id="PTHR42879:SF2">
    <property type="entry name" value="3-OXOACYL-[ACYL-CARRIER-PROTEIN] REDUCTASE FABG"/>
    <property type="match status" value="1"/>
</dbReference>
<dbReference type="GO" id="GO:0042619">
    <property type="term" value="P:poly-hydroxybutyrate biosynthetic process"/>
    <property type="evidence" value="ECO:0007669"/>
    <property type="project" value="InterPro"/>
</dbReference>
<dbReference type="NCBIfam" id="TIGR01829">
    <property type="entry name" value="AcAcCoA_reduct"/>
    <property type="match status" value="1"/>
</dbReference>
<dbReference type="EMBL" id="PQCO01000179">
    <property type="protein sequence ID" value="PUE02470.1"/>
    <property type="molecule type" value="Genomic_DNA"/>
</dbReference>
<evidence type="ECO:0000313" key="4">
    <source>
        <dbReference type="EMBL" id="PUE02470.1"/>
    </source>
</evidence>
<protein>
    <submittedName>
        <fullName evidence="4">Beta-ketoacyl-ACP reductase</fullName>
        <ecNumber evidence="4">1.1.1.36</ecNumber>
    </submittedName>
</protein>
<sequence>MASGKRIAVVTGGMGGIGTAICQRLASQGCTVIATVHPSEQEQSTKWLAERETEGGDISVVAGDVSSASDSARMMGEVIERFGAVDILVNCAGITRDTTMKRMQAGQWDEVIATNLSSVFYVTQPIWEGMLERGFGRVINISSVNGQRGQFGQVNYAAAKAGMHGVTMTLAQEGASKGVTVNTVSPGYVKTAMTDAIRDDIRESIIAGIPMRRMGLPEEIAAAVAFLAADEQAYLTGANLPVNGGLFIH</sequence>
<evidence type="ECO:0000256" key="1">
    <source>
        <dbReference type="ARBA" id="ARBA00006484"/>
    </source>
</evidence>
<dbReference type="PROSITE" id="PS00061">
    <property type="entry name" value="ADH_SHORT"/>
    <property type="match status" value="1"/>
</dbReference>
<dbReference type="GO" id="GO:0032787">
    <property type="term" value="P:monocarboxylic acid metabolic process"/>
    <property type="evidence" value="ECO:0007669"/>
    <property type="project" value="UniProtKB-ARBA"/>
</dbReference>
<dbReference type="GO" id="GO:0018454">
    <property type="term" value="F:acetoacetyl-CoA reductase activity"/>
    <property type="evidence" value="ECO:0007669"/>
    <property type="project" value="UniProtKB-EC"/>
</dbReference>
<dbReference type="PRINTS" id="PR00081">
    <property type="entry name" value="GDHRDH"/>
</dbReference>
<proteinExistence type="inferred from homology"/>
<dbReference type="InterPro" id="IPR057326">
    <property type="entry name" value="KR_dom"/>
</dbReference>
<comment type="similarity">
    <text evidence="1">Belongs to the short-chain dehydrogenases/reductases (SDR) family.</text>
</comment>
<dbReference type="NCBIfam" id="NF009466">
    <property type="entry name" value="PRK12826.1-2"/>
    <property type="match status" value="1"/>
</dbReference>
<dbReference type="CDD" id="cd05333">
    <property type="entry name" value="BKR_SDR_c"/>
    <property type="match status" value="1"/>
</dbReference>
<dbReference type="FunFam" id="3.40.50.720:FF:000173">
    <property type="entry name" value="3-oxoacyl-[acyl-carrier protein] reductase"/>
    <property type="match status" value="1"/>
</dbReference>
<dbReference type="NCBIfam" id="NF009464">
    <property type="entry name" value="PRK12824.1"/>
    <property type="match status" value="1"/>
</dbReference>
<dbReference type="SUPFAM" id="SSF51735">
    <property type="entry name" value="NAD(P)-binding Rossmann-fold domains"/>
    <property type="match status" value="1"/>
</dbReference>
<dbReference type="SMART" id="SM00822">
    <property type="entry name" value="PKS_KR"/>
    <property type="match status" value="1"/>
</dbReference>
<reference evidence="4 5" key="1">
    <citation type="submission" date="2018-01" db="EMBL/GenBank/DDBJ databases">
        <title>Novel co-symbiosis in the lucinid bivalve Phacoides pectinatus.</title>
        <authorList>
            <person name="Lim S.J."/>
            <person name="Davis B.G."/>
            <person name="Gill D.E."/>
            <person name="Engel A.S."/>
            <person name="Anderson L.C."/>
            <person name="Campbell B.J."/>
        </authorList>
    </citation>
    <scope>NUCLEOTIDE SEQUENCE [LARGE SCALE GENOMIC DNA]</scope>
    <source>
        <strain evidence="4">N3_P5</strain>
    </source>
</reference>